<name>A0AAV5DIH0_ELECO</name>
<evidence type="ECO:0000313" key="3">
    <source>
        <dbReference type="Proteomes" id="UP001054889"/>
    </source>
</evidence>
<evidence type="ECO:0000256" key="1">
    <source>
        <dbReference type="SAM" id="MobiDB-lite"/>
    </source>
</evidence>
<gene>
    <name evidence="2" type="primary">ga28407</name>
    <name evidence="2" type="ORF">PR202_ga28407</name>
</gene>
<proteinExistence type="predicted"/>
<protein>
    <submittedName>
        <fullName evidence="2">Uncharacterized protein</fullName>
    </submittedName>
</protein>
<feature type="region of interest" description="Disordered" evidence="1">
    <location>
        <begin position="1"/>
        <end position="64"/>
    </location>
</feature>
<dbReference type="EMBL" id="BQKI01000017">
    <property type="protein sequence ID" value="GJN10323.1"/>
    <property type="molecule type" value="Genomic_DNA"/>
</dbReference>
<keyword evidence="3" id="KW-1185">Reference proteome</keyword>
<feature type="compositionally biased region" description="Low complexity" evidence="1">
    <location>
        <begin position="33"/>
        <end position="45"/>
    </location>
</feature>
<dbReference type="Proteomes" id="UP001054889">
    <property type="component" value="Unassembled WGS sequence"/>
</dbReference>
<sequence>MPGSSPFANPELTNGVVHLDKPPRNGPGHGARARTLAAPLATRLAGWPTTQPRPPRRLPSPPFRPCRNQRCLSFPACLRSPMPPMPAVTLPPMPAVTMPTVPTVPGAALPPMPAVVVPAVPKVTLPPMPAVSGIPKVTLPPMPSIPNVPMPAIPNVPMPAIPGVPMPFAAPPPKA</sequence>
<feature type="compositionally biased region" description="Pro residues" evidence="1">
    <location>
        <begin position="51"/>
        <end position="64"/>
    </location>
</feature>
<evidence type="ECO:0000313" key="2">
    <source>
        <dbReference type="EMBL" id="GJN10323.1"/>
    </source>
</evidence>
<accession>A0AAV5DIH0</accession>
<organism evidence="2 3">
    <name type="scientific">Eleusine coracana subsp. coracana</name>
    <dbReference type="NCBI Taxonomy" id="191504"/>
    <lineage>
        <taxon>Eukaryota</taxon>
        <taxon>Viridiplantae</taxon>
        <taxon>Streptophyta</taxon>
        <taxon>Embryophyta</taxon>
        <taxon>Tracheophyta</taxon>
        <taxon>Spermatophyta</taxon>
        <taxon>Magnoliopsida</taxon>
        <taxon>Liliopsida</taxon>
        <taxon>Poales</taxon>
        <taxon>Poaceae</taxon>
        <taxon>PACMAD clade</taxon>
        <taxon>Chloridoideae</taxon>
        <taxon>Cynodonteae</taxon>
        <taxon>Eleusininae</taxon>
        <taxon>Eleusine</taxon>
    </lineage>
</organism>
<reference evidence="2" key="1">
    <citation type="journal article" date="2018" name="DNA Res.">
        <title>Multiple hybrid de novo genome assembly of finger millet, an orphan allotetraploid crop.</title>
        <authorList>
            <person name="Hatakeyama M."/>
            <person name="Aluri S."/>
            <person name="Balachadran M.T."/>
            <person name="Sivarajan S.R."/>
            <person name="Patrignani A."/>
            <person name="Gruter S."/>
            <person name="Poveda L."/>
            <person name="Shimizu-Inatsugi R."/>
            <person name="Baeten J."/>
            <person name="Francoijs K.J."/>
            <person name="Nataraja K.N."/>
            <person name="Reddy Y.A.N."/>
            <person name="Phadnis S."/>
            <person name="Ravikumar R.L."/>
            <person name="Schlapbach R."/>
            <person name="Sreeman S.M."/>
            <person name="Shimizu K.K."/>
        </authorList>
    </citation>
    <scope>NUCLEOTIDE SEQUENCE</scope>
</reference>
<dbReference type="AlphaFoldDB" id="A0AAV5DIH0"/>
<comment type="caution">
    <text evidence="2">The sequence shown here is derived from an EMBL/GenBank/DDBJ whole genome shotgun (WGS) entry which is preliminary data.</text>
</comment>
<reference evidence="2" key="2">
    <citation type="submission" date="2021-12" db="EMBL/GenBank/DDBJ databases">
        <title>Resequencing data analysis of finger millet.</title>
        <authorList>
            <person name="Hatakeyama M."/>
            <person name="Aluri S."/>
            <person name="Balachadran M.T."/>
            <person name="Sivarajan S.R."/>
            <person name="Poveda L."/>
            <person name="Shimizu-Inatsugi R."/>
            <person name="Schlapbach R."/>
            <person name="Sreeman S.M."/>
            <person name="Shimizu K.K."/>
        </authorList>
    </citation>
    <scope>NUCLEOTIDE SEQUENCE</scope>
</reference>